<dbReference type="InterPro" id="IPR056510">
    <property type="entry name" value="WapI"/>
</dbReference>
<dbReference type="Pfam" id="PF24716">
    <property type="entry name" value="WapI"/>
    <property type="match status" value="1"/>
</dbReference>
<dbReference type="Proteomes" id="UP000245683">
    <property type="component" value="Unassembled WGS sequence"/>
</dbReference>
<reference evidence="2" key="1">
    <citation type="submission" date="2018-05" db="EMBL/GenBank/DDBJ databases">
        <title>Micromonospora globispora sp. nov. and Micromonospora rugosa sp. nov., isolated from marine sediment.</title>
        <authorList>
            <person name="Carro L."/>
            <person name="Aysel V."/>
            <person name="Cetin D."/>
            <person name="Igual J.M."/>
            <person name="Klenk H.-P."/>
            <person name="Trujillo M.E."/>
            <person name="Sahin N."/>
        </authorList>
    </citation>
    <scope>NUCLEOTIDE SEQUENCE [LARGE SCALE GENOMIC DNA]</scope>
    <source>
        <strain evidence="2">S2904</strain>
    </source>
</reference>
<protein>
    <submittedName>
        <fullName evidence="1">Uncharacterized protein</fullName>
    </submittedName>
</protein>
<sequence>MQALGRLHVGASDYWDGNWLITPVRIKVDGFEGTIAPSLRAEELSAFLGALRQVYHDLKGRAVLESMEGVLRLAVDVVSGGRLAIAGEAANRPGGRNRLSFVIEGLDQTYLPAVIGSLEMIERRYPTVGRP</sequence>
<organism evidence="1 2">
    <name type="scientific">Micromonospora globispora</name>
    <dbReference type="NCBI Taxonomy" id="1450148"/>
    <lineage>
        <taxon>Bacteria</taxon>
        <taxon>Bacillati</taxon>
        <taxon>Actinomycetota</taxon>
        <taxon>Actinomycetes</taxon>
        <taxon>Micromonosporales</taxon>
        <taxon>Micromonosporaceae</taxon>
        <taxon>Micromonospora</taxon>
    </lineage>
</organism>
<comment type="caution">
    <text evidence="1">The sequence shown here is derived from an EMBL/GenBank/DDBJ whole genome shotgun (WGS) entry which is preliminary data.</text>
</comment>
<name>A0A317KGI2_9ACTN</name>
<evidence type="ECO:0000313" key="1">
    <source>
        <dbReference type="EMBL" id="PWU50737.1"/>
    </source>
</evidence>
<dbReference type="AlphaFoldDB" id="A0A317KGI2"/>
<proteinExistence type="predicted"/>
<accession>A0A317KGI2</accession>
<keyword evidence="2" id="KW-1185">Reference proteome</keyword>
<gene>
    <name evidence="1" type="ORF">DLJ46_06330</name>
</gene>
<evidence type="ECO:0000313" key="2">
    <source>
        <dbReference type="Proteomes" id="UP000245683"/>
    </source>
</evidence>
<dbReference type="EMBL" id="QGSV01000104">
    <property type="protein sequence ID" value="PWU50737.1"/>
    <property type="molecule type" value="Genomic_DNA"/>
</dbReference>
<dbReference type="OrthoDB" id="3404075at2"/>